<proteinExistence type="predicted"/>
<dbReference type="Pfam" id="PF23310">
    <property type="entry name" value="TPR_27"/>
    <property type="match status" value="1"/>
</dbReference>
<evidence type="ECO:0000313" key="2">
    <source>
        <dbReference type="Proteomes" id="UP000504609"/>
    </source>
</evidence>
<accession>A0A6J1GZQ1</accession>
<dbReference type="SUPFAM" id="SSF81901">
    <property type="entry name" value="HCP-like"/>
    <property type="match status" value="1"/>
</dbReference>
<dbReference type="InterPro" id="IPR057136">
    <property type="entry name" value="At2g35280_TPR_dom"/>
</dbReference>
<dbReference type="PANTHER" id="PTHR33784:SF10">
    <property type="entry name" value="F-BOX PROTEIN"/>
    <property type="match status" value="1"/>
</dbReference>
<dbReference type="GeneID" id="111458699"/>
<evidence type="ECO:0000259" key="1">
    <source>
        <dbReference type="Pfam" id="PF23310"/>
    </source>
</evidence>
<reference evidence="3" key="1">
    <citation type="submission" date="2025-08" db="UniProtKB">
        <authorList>
            <consortium name="RefSeq"/>
        </authorList>
    </citation>
    <scope>IDENTIFICATION</scope>
    <source>
        <tissue evidence="3">Young leaves</tissue>
    </source>
</reference>
<gene>
    <name evidence="3" type="primary">LOC111458699</name>
</gene>
<feature type="domain" description="At2g35280-like TPR" evidence="1">
    <location>
        <begin position="86"/>
        <end position="185"/>
    </location>
</feature>
<dbReference type="SUPFAM" id="SSF81383">
    <property type="entry name" value="F-box domain"/>
    <property type="match status" value="1"/>
</dbReference>
<dbReference type="RefSeq" id="XP_022957258.1">
    <property type="nucleotide sequence ID" value="XM_023101490.1"/>
</dbReference>
<dbReference type="PANTHER" id="PTHR33784">
    <property type="entry name" value="OS05G0482100 PROTEIN"/>
    <property type="match status" value="1"/>
</dbReference>
<name>A0A6J1GZQ1_CUCMO</name>
<keyword evidence="2" id="KW-1185">Reference proteome</keyword>
<dbReference type="KEGG" id="cmos:111458699"/>
<dbReference type="Proteomes" id="UP000504609">
    <property type="component" value="Unplaced"/>
</dbReference>
<evidence type="ECO:0000313" key="3">
    <source>
        <dbReference type="RefSeq" id="XP_022957258.1"/>
    </source>
</evidence>
<dbReference type="AlphaFoldDB" id="A0A6J1GZQ1"/>
<organism evidence="2 3">
    <name type="scientific">Cucurbita moschata</name>
    <name type="common">Winter crookneck squash</name>
    <name type="synonym">Cucurbita pepo var. moschata</name>
    <dbReference type="NCBI Taxonomy" id="3662"/>
    <lineage>
        <taxon>Eukaryota</taxon>
        <taxon>Viridiplantae</taxon>
        <taxon>Streptophyta</taxon>
        <taxon>Embryophyta</taxon>
        <taxon>Tracheophyta</taxon>
        <taxon>Spermatophyta</taxon>
        <taxon>Magnoliopsida</taxon>
        <taxon>eudicotyledons</taxon>
        <taxon>Gunneridae</taxon>
        <taxon>Pentapetalae</taxon>
        <taxon>rosids</taxon>
        <taxon>fabids</taxon>
        <taxon>Cucurbitales</taxon>
        <taxon>Cucurbitaceae</taxon>
        <taxon>Cucurbiteae</taxon>
        <taxon>Cucurbita</taxon>
    </lineage>
</organism>
<protein>
    <submittedName>
        <fullName evidence="3">F-box protein At1g67623</fullName>
    </submittedName>
</protein>
<dbReference type="InterPro" id="IPR036047">
    <property type="entry name" value="F-box-like_dom_sf"/>
</dbReference>
<dbReference type="InterPro" id="IPR040338">
    <property type="entry name" value="At1g67623-like"/>
</dbReference>
<sequence length="276" mass="32303">MADSLKRKSQTLDSQISRTTKMTHFSASPSTIESLPNDLLIEILAKVAAYSIKDLVHAKLANKEFLKASNHNYIFQHASTGNFRTLRWNIDPEFWSFMGKCVNNGNPEALYRSGMLEFFSQCREANGMKYLKLSAQKDYLEACYVYGIILYTKNLEDEGVKFLKICEEKLGFKMAHCRQKVKEFVYYLWIRNKISLSKKDSSSDRRGSKSVVKNCCKKNKKLRRIGWNWIYDDYYGDRTCEACKWTEEVLKFCNMISRENQRSERRESRDILLGPF</sequence>